<keyword evidence="7" id="KW-1133">Transmembrane helix</keyword>
<evidence type="ECO:0000313" key="8">
    <source>
        <dbReference type="EMBL" id="KAB1227577.1"/>
    </source>
</evidence>
<reference evidence="8 9" key="1">
    <citation type="journal article" date="2019" name="Plant Biotechnol. J.">
        <title>The red bayberry genome and genetic basis of sex determination.</title>
        <authorList>
            <person name="Jia H.M."/>
            <person name="Jia H.J."/>
            <person name="Cai Q.L."/>
            <person name="Wang Y."/>
            <person name="Zhao H.B."/>
            <person name="Yang W.F."/>
            <person name="Wang G.Y."/>
            <person name="Li Y.H."/>
            <person name="Zhan D.L."/>
            <person name="Shen Y.T."/>
            <person name="Niu Q.F."/>
            <person name="Chang L."/>
            <person name="Qiu J."/>
            <person name="Zhao L."/>
            <person name="Xie H.B."/>
            <person name="Fu W.Y."/>
            <person name="Jin J."/>
            <person name="Li X.W."/>
            <person name="Jiao Y."/>
            <person name="Zhou C.C."/>
            <person name="Tu T."/>
            <person name="Chai C.Y."/>
            <person name="Gao J.L."/>
            <person name="Fan L.J."/>
            <person name="van de Weg E."/>
            <person name="Wang J.Y."/>
            <person name="Gao Z.S."/>
        </authorList>
    </citation>
    <scope>NUCLEOTIDE SEQUENCE [LARGE SCALE GENOMIC DNA]</scope>
    <source>
        <tissue evidence="8">Leaves</tissue>
    </source>
</reference>
<dbReference type="GO" id="GO:0060320">
    <property type="term" value="P:rejection of self pollen"/>
    <property type="evidence" value="ECO:0007669"/>
    <property type="project" value="UniProtKB-KW"/>
</dbReference>
<proteinExistence type="inferred from homology"/>
<sequence length="163" mass="19777">MTCLLFTARYYYLIETIFNMSTLLNRNVLILLMICLALFFMSRFDPVAGLSLKRAHVRIANDLSEGVDLKVHCKSKDDDLGEHIVSYGKEYYEFTFKPRYFLGETQFFCSFQWQENFRWFDIYMYRRDHQRCNECYWKVRPDGPCRLDYDTNEYDLCFGWNKN</sequence>
<dbReference type="EMBL" id="RXIC02000019">
    <property type="protein sequence ID" value="KAB1227577.1"/>
    <property type="molecule type" value="Genomic_DNA"/>
</dbReference>
<keyword evidence="7" id="KW-0472">Membrane</keyword>
<evidence type="ECO:0000256" key="3">
    <source>
        <dbReference type="ARBA" id="ARBA00022471"/>
    </source>
</evidence>
<evidence type="ECO:0000256" key="1">
    <source>
        <dbReference type="ARBA" id="ARBA00004613"/>
    </source>
</evidence>
<dbReference type="PANTHER" id="PTHR31232">
    <property type="match status" value="1"/>
</dbReference>
<dbReference type="AlphaFoldDB" id="A0A6A1WV18"/>
<dbReference type="Pfam" id="PF05938">
    <property type="entry name" value="Self-incomp_S1"/>
    <property type="match status" value="1"/>
</dbReference>
<keyword evidence="3 6" id="KW-0713">Self-incompatibility</keyword>
<protein>
    <recommendedName>
        <fullName evidence="6">S-protein homolog</fullName>
    </recommendedName>
</protein>
<comment type="similarity">
    <text evidence="2 6">Belongs to the plant self-incompatibility (S1) protein family.</text>
</comment>
<dbReference type="OrthoDB" id="1900999at2759"/>
<feature type="transmembrane region" description="Helical" evidence="7">
    <location>
        <begin position="28"/>
        <end position="44"/>
    </location>
</feature>
<dbReference type="Proteomes" id="UP000516437">
    <property type="component" value="Chromosome 1"/>
</dbReference>
<comment type="caution">
    <text evidence="8">The sequence shown here is derived from an EMBL/GenBank/DDBJ whole genome shotgun (WGS) entry which is preliminary data.</text>
</comment>
<organism evidence="8 9">
    <name type="scientific">Morella rubra</name>
    <name type="common">Chinese bayberry</name>
    <dbReference type="NCBI Taxonomy" id="262757"/>
    <lineage>
        <taxon>Eukaryota</taxon>
        <taxon>Viridiplantae</taxon>
        <taxon>Streptophyta</taxon>
        <taxon>Embryophyta</taxon>
        <taxon>Tracheophyta</taxon>
        <taxon>Spermatophyta</taxon>
        <taxon>Magnoliopsida</taxon>
        <taxon>eudicotyledons</taxon>
        <taxon>Gunneridae</taxon>
        <taxon>Pentapetalae</taxon>
        <taxon>rosids</taxon>
        <taxon>fabids</taxon>
        <taxon>Fagales</taxon>
        <taxon>Myricaceae</taxon>
        <taxon>Morella</taxon>
    </lineage>
</organism>
<keyword evidence="5" id="KW-0732">Signal</keyword>
<comment type="subcellular location">
    <subcellularLocation>
        <location evidence="1 6">Secreted</location>
    </subcellularLocation>
</comment>
<accession>A0A6A1WV18</accession>
<evidence type="ECO:0000256" key="7">
    <source>
        <dbReference type="SAM" id="Phobius"/>
    </source>
</evidence>
<evidence type="ECO:0000256" key="5">
    <source>
        <dbReference type="ARBA" id="ARBA00022729"/>
    </source>
</evidence>
<evidence type="ECO:0000256" key="6">
    <source>
        <dbReference type="RuleBase" id="RU367044"/>
    </source>
</evidence>
<keyword evidence="9" id="KW-1185">Reference proteome</keyword>
<gene>
    <name evidence="8" type="ORF">CJ030_MR1G019963</name>
</gene>
<evidence type="ECO:0000256" key="4">
    <source>
        <dbReference type="ARBA" id="ARBA00022525"/>
    </source>
</evidence>
<dbReference type="GO" id="GO:0005576">
    <property type="term" value="C:extracellular region"/>
    <property type="evidence" value="ECO:0007669"/>
    <property type="project" value="UniProtKB-SubCell"/>
</dbReference>
<evidence type="ECO:0000256" key="2">
    <source>
        <dbReference type="ARBA" id="ARBA00005581"/>
    </source>
</evidence>
<dbReference type="PANTHER" id="PTHR31232:SF43">
    <property type="entry name" value="S-PROTEIN HOMOLOG 29-RELATED"/>
    <property type="match status" value="1"/>
</dbReference>
<dbReference type="InterPro" id="IPR010264">
    <property type="entry name" value="Self-incomp_S1"/>
</dbReference>
<name>A0A6A1WV18_9ROSI</name>
<keyword evidence="7" id="KW-0812">Transmembrane</keyword>
<evidence type="ECO:0000313" key="9">
    <source>
        <dbReference type="Proteomes" id="UP000516437"/>
    </source>
</evidence>
<keyword evidence="4 6" id="KW-0964">Secreted</keyword>